<name>A0ABN8XJA7_RANTA</name>
<evidence type="ECO:0000313" key="2">
    <source>
        <dbReference type="Proteomes" id="UP001176941"/>
    </source>
</evidence>
<dbReference type="EMBL" id="CATKSN020000328">
    <property type="protein sequence ID" value="CAI9149482.1"/>
    <property type="molecule type" value="Genomic_DNA"/>
</dbReference>
<keyword evidence="2" id="KW-1185">Reference proteome</keyword>
<reference evidence="1" key="1">
    <citation type="submission" date="2023-04" db="EMBL/GenBank/DDBJ databases">
        <authorList>
            <consortium name="ELIXIR-Norway"/>
        </authorList>
    </citation>
    <scope>NUCLEOTIDE SEQUENCE [LARGE SCALE GENOMIC DNA]</scope>
</reference>
<sequence>MDAHKRRWDKTAGDVGGAMYCHVAACCRPDIRWKDTVLHRAVEMPSWQAKHVVMAMECLMYAFVCNLFDPAPAHTPVLSELVGIRWQRGDFLHREISVRSKTTVLSVHR</sequence>
<accession>A0ABN8XJA7</accession>
<gene>
    <name evidence="1" type="ORF">MRATA1EN1_LOCUS31100</name>
</gene>
<organism evidence="1 2">
    <name type="scientific">Rangifer tarandus platyrhynchus</name>
    <name type="common">Svalbard reindeer</name>
    <dbReference type="NCBI Taxonomy" id="3082113"/>
    <lineage>
        <taxon>Eukaryota</taxon>
        <taxon>Metazoa</taxon>
        <taxon>Chordata</taxon>
        <taxon>Craniata</taxon>
        <taxon>Vertebrata</taxon>
        <taxon>Euteleostomi</taxon>
        <taxon>Mammalia</taxon>
        <taxon>Eutheria</taxon>
        <taxon>Laurasiatheria</taxon>
        <taxon>Artiodactyla</taxon>
        <taxon>Ruminantia</taxon>
        <taxon>Pecora</taxon>
        <taxon>Cervidae</taxon>
        <taxon>Odocoileinae</taxon>
        <taxon>Rangifer</taxon>
    </lineage>
</organism>
<protein>
    <submittedName>
        <fullName evidence="1">Uncharacterized protein</fullName>
    </submittedName>
</protein>
<comment type="caution">
    <text evidence="1">The sequence shown here is derived from an EMBL/GenBank/DDBJ whole genome shotgun (WGS) entry which is preliminary data.</text>
</comment>
<proteinExistence type="predicted"/>
<evidence type="ECO:0000313" key="1">
    <source>
        <dbReference type="EMBL" id="CAI9149482.1"/>
    </source>
</evidence>
<dbReference type="Proteomes" id="UP001176941">
    <property type="component" value="Unassembled WGS sequence"/>
</dbReference>